<keyword evidence="2" id="KW-1185">Reference proteome</keyword>
<gene>
    <name evidence="1" type="ORF">THSYN_06065</name>
</gene>
<sequence>MATVSRTLFIDESGDFTRSLSWVVSGVLCAGAPEVAEKRLAAALEPVLQRLRIPTVADLHLTELRKTRGNTEATDIARTVLAAVWSSGVVTSMLVVENTRGAGLKDSERTYRLMLLDLLALADAALPEDREDAPLQVIVARRQRRDGTLMSTREDLLADVVLRIEDSVEVGLAARGLLARLDAHDMHIWPAAQSAGLAVADFIANLTYNRRCRESRALFAALVKRDRLRLFEGLGGYAERRARIAERDGDLAAALARWALLDCGTQADCDGRRATALAHLWRRVLGCGTAGPMATLEAVLERLWRAHKAPQDHHLLAAALTRIESALLATNGPPAQLCRLHNLMHQVANQMGDLPTAERMLAGQSALSTATAMDPSLFHLMLDAQVLRTLTEELRLDFAAAQRHARNHLRLTKQYGTIWEQLDDAPRLSGFVQSRLWLRARMTLIRALLLAREPADLVEAGTRLDEIDAQTLNESDRSRLFGYRVWHAVHQGRSADALELAEALIERHNDPFALQHTARAAADAALLNSGAPTGGLMRLLRILRARADGLVGHPGELVWRDIGVLEWQAGGRQRAACDAFTRSLKISAALPDSPVNLWNRLVIEVHRAQRCGQTPPVRRLPAAVLRLDEQARRMVEDTDPVQGYRRISPY</sequence>
<evidence type="ECO:0000313" key="1">
    <source>
        <dbReference type="EMBL" id="AUB80559.1"/>
    </source>
</evidence>
<name>A0A2K8U593_9GAMM</name>
<organism evidence="1 2">
    <name type="scientific">Candidatus Thiodictyon syntrophicum</name>
    <dbReference type="NCBI Taxonomy" id="1166950"/>
    <lineage>
        <taxon>Bacteria</taxon>
        <taxon>Pseudomonadati</taxon>
        <taxon>Pseudomonadota</taxon>
        <taxon>Gammaproteobacteria</taxon>
        <taxon>Chromatiales</taxon>
        <taxon>Chromatiaceae</taxon>
        <taxon>Thiodictyon</taxon>
    </lineage>
</organism>
<dbReference type="KEGG" id="tsy:THSYN_06065"/>
<dbReference type="AlphaFoldDB" id="A0A2K8U593"/>
<proteinExistence type="predicted"/>
<evidence type="ECO:0000313" key="2">
    <source>
        <dbReference type="Proteomes" id="UP000232638"/>
    </source>
</evidence>
<evidence type="ECO:0008006" key="3">
    <source>
        <dbReference type="Google" id="ProtNLM"/>
    </source>
</evidence>
<reference evidence="1 2" key="1">
    <citation type="submission" date="2017-03" db="EMBL/GenBank/DDBJ databases">
        <title>Complete genome sequence of Candidatus 'Thiodictyon syntrophicum' sp. nov. strain Cad16T, a photolithoautotroph purple sulfur bacterium isolated from an alpine meromictic lake.</title>
        <authorList>
            <person name="Luedin S.M."/>
            <person name="Pothier J.F."/>
            <person name="Danza F."/>
            <person name="Storelli N."/>
            <person name="Wittwer M."/>
            <person name="Tonolla M."/>
        </authorList>
    </citation>
    <scope>NUCLEOTIDE SEQUENCE [LARGE SCALE GENOMIC DNA]</scope>
    <source>
        <strain evidence="1 2">Cad16T</strain>
    </source>
</reference>
<accession>A0A2K8U593</accession>
<dbReference type="Proteomes" id="UP000232638">
    <property type="component" value="Chromosome"/>
</dbReference>
<protein>
    <recommendedName>
        <fullName evidence="3">DUF3800 domain-containing protein</fullName>
    </recommendedName>
</protein>
<dbReference type="EMBL" id="CP020370">
    <property type="protein sequence ID" value="AUB80559.1"/>
    <property type="molecule type" value="Genomic_DNA"/>
</dbReference>